<dbReference type="EMBL" id="KZ805450">
    <property type="protein sequence ID" value="PVH96939.1"/>
    <property type="molecule type" value="Genomic_DNA"/>
</dbReference>
<proteinExistence type="predicted"/>
<evidence type="ECO:0000313" key="4">
    <source>
        <dbReference type="Proteomes" id="UP000244855"/>
    </source>
</evidence>
<evidence type="ECO:0000256" key="1">
    <source>
        <dbReference type="SAM" id="MobiDB-lite"/>
    </source>
</evidence>
<evidence type="ECO:0000259" key="2">
    <source>
        <dbReference type="PROSITE" id="PS50181"/>
    </source>
</evidence>
<feature type="compositionally biased region" description="Acidic residues" evidence="1">
    <location>
        <begin position="140"/>
        <end position="151"/>
    </location>
</feature>
<evidence type="ECO:0000313" key="3">
    <source>
        <dbReference type="EMBL" id="PVH96939.1"/>
    </source>
</evidence>
<feature type="region of interest" description="Disordered" evidence="1">
    <location>
        <begin position="87"/>
        <end position="156"/>
    </location>
</feature>
<gene>
    <name evidence="3" type="ORF">DM02DRAFT_674456</name>
</gene>
<dbReference type="OrthoDB" id="40579at2759"/>
<reference evidence="3 4" key="1">
    <citation type="journal article" date="2018" name="Sci. Rep.">
        <title>Comparative genomics provides insights into the lifestyle and reveals functional heterogeneity of dark septate endophytic fungi.</title>
        <authorList>
            <person name="Knapp D.G."/>
            <person name="Nemeth J.B."/>
            <person name="Barry K."/>
            <person name="Hainaut M."/>
            <person name="Henrissat B."/>
            <person name="Johnson J."/>
            <person name="Kuo A."/>
            <person name="Lim J.H.P."/>
            <person name="Lipzen A."/>
            <person name="Nolan M."/>
            <person name="Ohm R.A."/>
            <person name="Tamas L."/>
            <person name="Grigoriev I.V."/>
            <person name="Spatafora J.W."/>
            <person name="Nagy L.G."/>
            <person name="Kovacs G.M."/>
        </authorList>
    </citation>
    <scope>NUCLEOTIDE SEQUENCE [LARGE SCALE GENOMIC DNA]</scope>
    <source>
        <strain evidence="3 4">DSE2036</strain>
    </source>
</reference>
<dbReference type="AlphaFoldDB" id="A0A2V1DI75"/>
<sequence length="672" mass="77950">MGYSEVLCQICGVSFNIGRTRRFDEPRSAAWNREGPIMKRSLWEYYPFDNRFASFADAPPCQDTGCMFVDREPDDNASLDVFDIAHSRPTKNLQNEHEDSDADWIPESGDEEDDEPLEYSSEDDEQPLETDTRQIKDFPMTDDDESTEETEDMKKESIREFWLDTTTYTQQQVEKLARDYDNYQGWYSGAPYHIKFDVADSIQKQVDTFHHPIWPEDPAPADPSPLCAFVPDDSEFVEHIAGPSCEYRGAYSGYEISAEEMRGCQTLQCLVRKDSAYPFEQLPDDEEFEIKGSFFLSGLSDHMPSRDCYPPSVIPARRMCYMPTADNAMYRERESDPHEYAMPFHPSCLEVFKHASKFLKNKVDINALTSWYSLEANPHHFETFPRHADVNLCVDQWWLHHPGTAYIVANPLYVPKLQEIFTSATDTDPVFNPRDGAFPTRPPPSTPAPNDPFASLPAELLASILDLLPSKAIAALRLTSRAFSHLPIIYFQNLLHREMPWLWEAWPTLKRPFPQTKYATWATLTASQVPELFEKPDRDISRLEDYIEIVTQEMPELESHFTDEVVALEIAAINAAHQDTLSNIPDRNPFFLPPDRTNYYKLYTLITRHWNELRGLRNRERIWKDCEEILRRADEHKREGRMDENGITQDLEDIVTQNEAFWKEKFAKSNLH</sequence>
<feature type="domain" description="F-box" evidence="2">
    <location>
        <begin position="450"/>
        <end position="494"/>
    </location>
</feature>
<feature type="compositionally biased region" description="Acidic residues" evidence="1">
    <location>
        <begin position="98"/>
        <end position="128"/>
    </location>
</feature>
<dbReference type="PROSITE" id="PS50181">
    <property type="entry name" value="FBOX"/>
    <property type="match status" value="1"/>
</dbReference>
<dbReference type="InterPro" id="IPR036047">
    <property type="entry name" value="F-box-like_dom_sf"/>
</dbReference>
<accession>A0A2V1DI75</accession>
<dbReference type="SUPFAM" id="SSF81383">
    <property type="entry name" value="F-box domain"/>
    <property type="match status" value="1"/>
</dbReference>
<dbReference type="Proteomes" id="UP000244855">
    <property type="component" value="Unassembled WGS sequence"/>
</dbReference>
<dbReference type="STRING" id="97972.A0A2V1DI75"/>
<name>A0A2V1DI75_9PLEO</name>
<keyword evidence="4" id="KW-1185">Reference proteome</keyword>
<organism evidence="3 4">
    <name type="scientific">Periconia macrospinosa</name>
    <dbReference type="NCBI Taxonomy" id="97972"/>
    <lineage>
        <taxon>Eukaryota</taxon>
        <taxon>Fungi</taxon>
        <taxon>Dikarya</taxon>
        <taxon>Ascomycota</taxon>
        <taxon>Pezizomycotina</taxon>
        <taxon>Dothideomycetes</taxon>
        <taxon>Pleosporomycetidae</taxon>
        <taxon>Pleosporales</taxon>
        <taxon>Massarineae</taxon>
        <taxon>Periconiaceae</taxon>
        <taxon>Periconia</taxon>
    </lineage>
</organism>
<dbReference type="InterPro" id="IPR001810">
    <property type="entry name" value="F-box_dom"/>
</dbReference>
<feature type="region of interest" description="Disordered" evidence="1">
    <location>
        <begin position="432"/>
        <end position="452"/>
    </location>
</feature>
<protein>
    <recommendedName>
        <fullName evidence="2">F-box domain-containing protein</fullName>
    </recommendedName>
</protein>
<feature type="compositionally biased region" description="Pro residues" evidence="1">
    <location>
        <begin position="440"/>
        <end position="450"/>
    </location>
</feature>